<evidence type="ECO:0000313" key="11">
    <source>
        <dbReference type="EMBL" id="CAC5383619.1"/>
    </source>
</evidence>
<evidence type="ECO:0000256" key="9">
    <source>
        <dbReference type="SAM" id="Phobius"/>
    </source>
</evidence>
<proteinExistence type="predicted"/>
<evidence type="ECO:0000256" key="3">
    <source>
        <dbReference type="ARBA" id="ARBA00022692"/>
    </source>
</evidence>
<keyword evidence="5" id="KW-0297">G-protein coupled receptor</keyword>
<evidence type="ECO:0000256" key="1">
    <source>
        <dbReference type="ARBA" id="ARBA00004651"/>
    </source>
</evidence>
<dbReference type="EMBL" id="CACVKT020003420">
    <property type="protein sequence ID" value="CAC5383619.1"/>
    <property type="molecule type" value="Genomic_DNA"/>
</dbReference>
<dbReference type="PANTHER" id="PTHR24230:SF75">
    <property type="entry name" value="RELAXIN FAMILY PEPTIDE RECEPTOR 3"/>
    <property type="match status" value="1"/>
</dbReference>
<gene>
    <name evidence="11" type="ORF">MCOR_19348</name>
</gene>
<feature type="transmembrane region" description="Helical" evidence="9">
    <location>
        <begin position="283"/>
        <end position="311"/>
    </location>
</feature>
<keyword evidence="12" id="KW-1185">Reference proteome</keyword>
<dbReference type="CDD" id="cd00637">
    <property type="entry name" value="7tm_classA_rhodopsin-like"/>
    <property type="match status" value="1"/>
</dbReference>
<dbReference type="InterPro" id="IPR000276">
    <property type="entry name" value="GPCR_Rhodpsn"/>
</dbReference>
<feature type="transmembrane region" description="Helical" evidence="9">
    <location>
        <begin position="398"/>
        <end position="417"/>
    </location>
</feature>
<dbReference type="SUPFAM" id="SSF81321">
    <property type="entry name" value="Family A G protein-coupled receptor-like"/>
    <property type="match status" value="1"/>
</dbReference>
<feature type="transmembrane region" description="Helical" evidence="9">
    <location>
        <begin position="507"/>
        <end position="529"/>
    </location>
</feature>
<keyword evidence="6 9" id="KW-0472">Membrane</keyword>
<evidence type="ECO:0000256" key="4">
    <source>
        <dbReference type="ARBA" id="ARBA00022989"/>
    </source>
</evidence>
<dbReference type="GO" id="GO:0005886">
    <property type="term" value="C:plasma membrane"/>
    <property type="evidence" value="ECO:0007669"/>
    <property type="project" value="UniProtKB-SubCell"/>
</dbReference>
<accession>A0A6J8BLQ7</accession>
<name>A0A6J8BLQ7_MYTCO</name>
<dbReference type="Pfam" id="PF00001">
    <property type="entry name" value="7tm_1"/>
    <property type="match status" value="1"/>
</dbReference>
<dbReference type="GO" id="GO:0008528">
    <property type="term" value="F:G protein-coupled peptide receptor activity"/>
    <property type="evidence" value="ECO:0007669"/>
    <property type="project" value="TreeGrafter"/>
</dbReference>
<dbReference type="InterPro" id="IPR017452">
    <property type="entry name" value="GPCR_Rhodpsn_7TM"/>
</dbReference>
<sequence length="602" mass="68633">MPKSNDFLVVHLGKVLEIQQWSIKKRTGNPTVVDQEKYWKSNSSPSRKVLEIQQWSIKKSTGNPTVVHQEKYWISNSGPSRKALDIQQWSIKKVQDIQQWFIKKSTVNPTAIHQDNSRISNTGSSRKEQDIQQLFIKKSTGNPTVLYQEKYKKSKRDPSGKVQKVQQWFIKKKLLEIQQWSIKQSNGNPTVIHQEKFRKSNSGSSRKLLKIQQWPFKKSNGNPTVVHHKKYWKSNISGPSRKKYNPTTRPLCTIQTVLDKMDVNMNSSVMNATNSLETGTEDILLAIFIFGWICVAEGILTVIFNGLVIVLLLRRNIKSNMSFLLLNLAIADLSVALLHDFPRAVQQHYNWTYGRFLCVSFMYTQEVALFASTFLLVSLSVDRLVALARPLCTGRQKILTRSCMVLIPWITAIYLSTPFLKSGLYRYRGQIWCTPFFAGMYGKVWLPIRSALLVIIPGVVMVSIYGYIAYIIRVRKRNGYVTTDSEAPDALRTNQSRALSNAMKRSILITFVVGIAFVLCWLPSSLATYTNLISVKSLGGAFYIMTALSPLNSLINPIIVLSINHRMFRPRRKTTLSTKLTFTTSLKSSGRSRRAFVNAFNK</sequence>
<comment type="subcellular location">
    <subcellularLocation>
        <location evidence="1">Cell membrane</location>
        <topology evidence="1">Multi-pass membrane protein</topology>
    </subcellularLocation>
</comment>
<dbReference type="GO" id="GO:0007218">
    <property type="term" value="P:neuropeptide signaling pathway"/>
    <property type="evidence" value="ECO:0007669"/>
    <property type="project" value="TreeGrafter"/>
</dbReference>
<organism evidence="11 12">
    <name type="scientific">Mytilus coruscus</name>
    <name type="common">Sea mussel</name>
    <dbReference type="NCBI Taxonomy" id="42192"/>
    <lineage>
        <taxon>Eukaryota</taxon>
        <taxon>Metazoa</taxon>
        <taxon>Spiralia</taxon>
        <taxon>Lophotrochozoa</taxon>
        <taxon>Mollusca</taxon>
        <taxon>Bivalvia</taxon>
        <taxon>Autobranchia</taxon>
        <taxon>Pteriomorphia</taxon>
        <taxon>Mytilida</taxon>
        <taxon>Mytiloidea</taxon>
        <taxon>Mytilidae</taxon>
        <taxon>Mytilinae</taxon>
        <taxon>Mytilus</taxon>
    </lineage>
</organism>
<evidence type="ECO:0000256" key="8">
    <source>
        <dbReference type="ARBA" id="ARBA00023224"/>
    </source>
</evidence>
<dbReference type="CDD" id="cd00161">
    <property type="entry name" value="beta-trefoil_Ricin-like"/>
    <property type="match status" value="1"/>
</dbReference>
<keyword evidence="8" id="KW-0807">Transducer</keyword>
<dbReference type="Proteomes" id="UP000507470">
    <property type="component" value="Unassembled WGS sequence"/>
</dbReference>
<dbReference type="OrthoDB" id="5987909at2759"/>
<dbReference type="AlphaFoldDB" id="A0A6J8BLQ7"/>
<evidence type="ECO:0000256" key="2">
    <source>
        <dbReference type="ARBA" id="ARBA00022475"/>
    </source>
</evidence>
<protein>
    <submittedName>
        <fullName evidence="11">NPSR1</fullName>
    </submittedName>
</protein>
<dbReference type="PANTHER" id="PTHR24230">
    <property type="entry name" value="G-PROTEIN COUPLED RECEPTOR"/>
    <property type="match status" value="1"/>
</dbReference>
<feature type="transmembrane region" description="Helical" evidence="9">
    <location>
        <begin position="450"/>
        <end position="472"/>
    </location>
</feature>
<feature type="transmembrane region" description="Helical" evidence="9">
    <location>
        <begin position="541"/>
        <end position="563"/>
    </location>
</feature>
<evidence type="ECO:0000256" key="7">
    <source>
        <dbReference type="ARBA" id="ARBA00023170"/>
    </source>
</evidence>
<feature type="transmembrane region" description="Helical" evidence="9">
    <location>
        <begin position="353"/>
        <end position="377"/>
    </location>
</feature>
<reference evidence="11 12" key="1">
    <citation type="submission" date="2020-06" db="EMBL/GenBank/DDBJ databases">
        <authorList>
            <person name="Li R."/>
            <person name="Bekaert M."/>
        </authorList>
    </citation>
    <scope>NUCLEOTIDE SEQUENCE [LARGE SCALE GENOMIC DNA]</scope>
    <source>
        <strain evidence="12">wild</strain>
    </source>
</reference>
<evidence type="ECO:0000259" key="10">
    <source>
        <dbReference type="PROSITE" id="PS50262"/>
    </source>
</evidence>
<keyword evidence="2" id="KW-1003">Cell membrane</keyword>
<dbReference type="PRINTS" id="PR00237">
    <property type="entry name" value="GPCRRHODOPSN"/>
</dbReference>
<feature type="domain" description="G-protein coupled receptors family 1 profile" evidence="10">
    <location>
        <begin position="304"/>
        <end position="560"/>
    </location>
</feature>
<keyword evidence="4 9" id="KW-1133">Transmembrane helix</keyword>
<dbReference type="Gene3D" id="1.20.1070.10">
    <property type="entry name" value="Rhodopsin 7-helix transmembrane proteins"/>
    <property type="match status" value="1"/>
</dbReference>
<evidence type="ECO:0000256" key="6">
    <source>
        <dbReference type="ARBA" id="ARBA00023136"/>
    </source>
</evidence>
<evidence type="ECO:0000313" key="12">
    <source>
        <dbReference type="Proteomes" id="UP000507470"/>
    </source>
</evidence>
<feature type="transmembrane region" description="Helical" evidence="9">
    <location>
        <begin position="323"/>
        <end position="341"/>
    </location>
</feature>
<dbReference type="PROSITE" id="PS50262">
    <property type="entry name" value="G_PROTEIN_RECEP_F1_2"/>
    <property type="match status" value="1"/>
</dbReference>
<evidence type="ECO:0000256" key="5">
    <source>
        <dbReference type="ARBA" id="ARBA00023040"/>
    </source>
</evidence>
<keyword evidence="3 9" id="KW-0812">Transmembrane</keyword>
<keyword evidence="7" id="KW-0675">Receptor</keyword>